<dbReference type="PANTHER" id="PTHR10569:SF2">
    <property type="entry name" value="GLYCOGEN DEBRANCHING ENZYME"/>
    <property type="match status" value="1"/>
</dbReference>
<name>A0A923SDM3_9BURK</name>
<evidence type="ECO:0000259" key="1">
    <source>
        <dbReference type="Pfam" id="PF06202"/>
    </source>
</evidence>
<dbReference type="Gene3D" id="1.50.10.10">
    <property type="match status" value="1"/>
</dbReference>
<sequence length="705" mass="79505">MADAILNRVPWQDAQEHPEHLLTREWLVTNGLGGYASGSVAGVATRRYHGLLIAALPTPIGRTVMLSHLGEWLRMPDRNLVRLAGEERPDTPFEMPEFLTEFRLEMGLPVWTFHVGDTVIEKRILLPYGQNTVHVNYRMVRGKDRVRLILRPRLHFRGHEMPVEQGLDEHCCIQVMERRLEVQSVSNRALPPLRMTLQGHDADLVLEGGSFEEFFYRIEASRGYPSRGRTWTPGRFRAMLGPGEECTLVASTESWDTMHAMTPQQALQAEFTRREKLLEQADPAARSGRAGELVLAADQFIIAPFSRQADAARALAEGDQARTVIAGYHWFTDWGRDTMISLEGLTLCTGRHSEAGYILRTFLHYVKDGLIPNMFPEGQNEGLYHTADATLWFFHAMDRYVQVTGDRLTLRHAIPKFLDIIAHHLRGTRFNIGVDPRDGLLKQGAEGYQLTWMDAKVEGWVVTPRRGKAVELNALFYNALRLMERWLREEGDEQRAHEMARHAHRVYESFNQRFWNAQANCLYDVVDAESGGDDAAIRPNQVLAISLPHPVLDPQKWRTVLDVVQRLLVTPVGLRSLAPGHPDYKSHYDGDLRSRDAAYHQGTVWGWLAGPFADAWLKVHPDDGRGIEQLIEGFAAHLGEAGIGQISEIFDAEPPFTPRGCVAQAWSVAEVLRILVKCRHLVRQQPAAGTPSAAPSWSSQALSAK</sequence>
<proteinExistence type="predicted"/>
<evidence type="ECO:0000259" key="2">
    <source>
        <dbReference type="Pfam" id="PF12439"/>
    </source>
</evidence>
<dbReference type="NCBIfam" id="TIGR01561">
    <property type="entry name" value="gde_arch"/>
    <property type="match status" value="1"/>
</dbReference>
<dbReference type="FunFam" id="1.50.10.10:FF:000073">
    <property type="entry name" value="Glycogen debranching enzyme, hypothetical (TreX-like)"/>
    <property type="match status" value="1"/>
</dbReference>
<feature type="domain" description="Glycogen debranching enzyme C-terminal" evidence="1">
    <location>
        <begin position="318"/>
        <end position="673"/>
    </location>
</feature>
<organism evidence="3 4">
    <name type="scientific">Ramlibacter cellulosilyticus</name>
    <dbReference type="NCBI Taxonomy" id="2764187"/>
    <lineage>
        <taxon>Bacteria</taxon>
        <taxon>Pseudomonadati</taxon>
        <taxon>Pseudomonadota</taxon>
        <taxon>Betaproteobacteria</taxon>
        <taxon>Burkholderiales</taxon>
        <taxon>Comamonadaceae</taxon>
        <taxon>Ramlibacter</taxon>
    </lineage>
</organism>
<keyword evidence="4" id="KW-1185">Reference proteome</keyword>
<reference evidence="3" key="1">
    <citation type="submission" date="2020-08" db="EMBL/GenBank/DDBJ databases">
        <title>Ramlibacter sp. USB13 16S ribosomal RNA gene genome sequencing and assembly.</title>
        <authorList>
            <person name="Kang M."/>
        </authorList>
    </citation>
    <scope>NUCLEOTIDE SEQUENCE</scope>
    <source>
        <strain evidence="3">USB13</strain>
    </source>
</reference>
<dbReference type="RefSeq" id="WP_187078932.1">
    <property type="nucleotide sequence ID" value="NZ_JACORT010000015.1"/>
</dbReference>
<dbReference type="SUPFAM" id="SSF48208">
    <property type="entry name" value="Six-hairpin glycosidases"/>
    <property type="match status" value="1"/>
</dbReference>
<feature type="domain" description="Glycogen debranching enzyme bacterial and archaeal type N-terminal" evidence="2">
    <location>
        <begin position="24"/>
        <end position="246"/>
    </location>
</feature>
<dbReference type="EMBL" id="JACORT010000015">
    <property type="protein sequence ID" value="MBC5786191.1"/>
    <property type="molecule type" value="Genomic_DNA"/>
</dbReference>
<dbReference type="GO" id="GO:0004135">
    <property type="term" value="F:amylo-alpha-1,6-glucosidase activity"/>
    <property type="evidence" value="ECO:0007669"/>
    <property type="project" value="InterPro"/>
</dbReference>
<protein>
    <submittedName>
        <fullName evidence="3">Glycogen debranching enzyme family protein</fullName>
    </submittedName>
</protein>
<evidence type="ECO:0000313" key="3">
    <source>
        <dbReference type="EMBL" id="MBC5786191.1"/>
    </source>
</evidence>
<comment type="caution">
    <text evidence="3">The sequence shown here is derived from an EMBL/GenBank/DDBJ whole genome shotgun (WGS) entry which is preliminary data.</text>
</comment>
<dbReference type="InterPro" id="IPR010401">
    <property type="entry name" value="AGL/Gdb1"/>
</dbReference>
<dbReference type="Pfam" id="PF12439">
    <property type="entry name" value="GDE_N"/>
    <property type="match status" value="1"/>
</dbReference>
<dbReference type="InterPro" id="IPR006451">
    <property type="entry name" value="Glycogen_debranch_arc"/>
</dbReference>
<dbReference type="Pfam" id="PF06202">
    <property type="entry name" value="GDE_C"/>
    <property type="match status" value="1"/>
</dbReference>
<dbReference type="InterPro" id="IPR024742">
    <property type="entry name" value="Glycogen_debranch_N"/>
</dbReference>
<dbReference type="Proteomes" id="UP000608513">
    <property type="component" value="Unassembled WGS sequence"/>
</dbReference>
<dbReference type="InterPro" id="IPR032790">
    <property type="entry name" value="GDE_C"/>
</dbReference>
<dbReference type="PANTHER" id="PTHR10569">
    <property type="entry name" value="GLYCOGEN DEBRANCHING ENZYME"/>
    <property type="match status" value="1"/>
</dbReference>
<gene>
    <name evidence="3" type="ORF">H8N03_24845</name>
</gene>
<dbReference type="InterPro" id="IPR012341">
    <property type="entry name" value="6hp_glycosidase-like_sf"/>
</dbReference>
<dbReference type="InterPro" id="IPR008928">
    <property type="entry name" value="6-hairpin_glycosidase_sf"/>
</dbReference>
<dbReference type="GO" id="GO:0005980">
    <property type="term" value="P:glycogen catabolic process"/>
    <property type="evidence" value="ECO:0007669"/>
    <property type="project" value="InterPro"/>
</dbReference>
<dbReference type="GO" id="GO:0004134">
    <property type="term" value="F:4-alpha-glucanotransferase activity"/>
    <property type="evidence" value="ECO:0007669"/>
    <property type="project" value="InterPro"/>
</dbReference>
<evidence type="ECO:0000313" key="4">
    <source>
        <dbReference type="Proteomes" id="UP000608513"/>
    </source>
</evidence>
<accession>A0A923SDM3</accession>
<dbReference type="AlphaFoldDB" id="A0A923SDM3"/>